<dbReference type="InterPro" id="IPR000792">
    <property type="entry name" value="Tscrpt_reg_LuxR_C"/>
</dbReference>
<dbReference type="InterPro" id="IPR016160">
    <property type="entry name" value="Ald_DH_CS_CYS"/>
</dbReference>
<proteinExistence type="inferred from homology"/>
<dbReference type="InterPro" id="IPR029510">
    <property type="entry name" value="Ald_DH_CS_GLU"/>
</dbReference>
<dbReference type="InterPro" id="IPR016162">
    <property type="entry name" value="Ald_DH_N"/>
</dbReference>
<dbReference type="Pfam" id="PF00171">
    <property type="entry name" value="Aldedh"/>
    <property type="match status" value="1"/>
</dbReference>
<dbReference type="Gene3D" id="3.40.605.10">
    <property type="entry name" value="Aldehyde Dehydrogenase, Chain A, domain 1"/>
    <property type="match status" value="1"/>
</dbReference>
<dbReference type="EMBL" id="VZOL01000103">
    <property type="protein sequence ID" value="KAB0681176.1"/>
    <property type="molecule type" value="Genomic_DNA"/>
</dbReference>
<dbReference type="Gene3D" id="3.40.309.10">
    <property type="entry name" value="Aldehyde Dehydrogenase, Chain A, domain 2"/>
    <property type="match status" value="1"/>
</dbReference>
<organism evidence="6 7">
    <name type="scientific">Burkholderia territorii</name>
    <dbReference type="NCBI Taxonomy" id="1503055"/>
    <lineage>
        <taxon>Bacteria</taxon>
        <taxon>Pseudomonadati</taxon>
        <taxon>Pseudomonadota</taxon>
        <taxon>Betaproteobacteria</taxon>
        <taxon>Burkholderiales</taxon>
        <taxon>Burkholderiaceae</taxon>
        <taxon>Burkholderia</taxon>
        <taxon>Burkholderia cepacia complex</taxon>
    </lineage>
</organism>
<evidence type="ECO:0000256" key="3">
    <source>
        <dbReference type="PROSITE-ProRule" id="PRU10007"/>
    </source>
</evidence>
<evidence type="ECO:0000259" key="5">
    <source>
        <dbReference type="SMART" id="SM00421"/>
    </source>
</evidence>
<evidence type="ECO:0000313" key="6">
    <source>
        <dbReference type="EMBL" id="KAB0681176.1"/>
    </source>
</evidence>
<dbReference type="FunFam" id="3.40.605.10:FF:000007">
    <property type="entry name" value="NAD/NADP-dependent betaine aldehyde dehydrogenase"/>
    <property type="match status" value="1"/>
</dbReference>
<dbReference type="SUPFAM" id="SSF46894">
    <property type="entry name" value="C-terminal effector domain of the bipartite response regulators"/>
    <property type="match status" value="1"/>
</dbReference>
<dbReference type="GO" id="GO:0016620">
    <property type="term" value="F:oxidoreductase activity, acting on the aldehyde or oxo group of donors, NAD or NADP as acceptor"/>
    <property type="evidence" value="ECO:0007669"/>
    <property type="project" value="InterPro"/>
</dbReference>
<keyword evidence="2 4" id="KW-0560">Oxidoreductase</keyword>
<comment type="similarity">
    <text evidence="1 4">Belongs to the aldehyde dehydrogenase family.</text>
</comment>
<accession>A0A6L3NHS4</accession>
<dbReference type="AlphaFoldDB" id="A0A6L3NHS4"/>
<dbReference type="GO" id="GO:0003677">
    <property type="term" value="F:DNA binding"/>
    <property type="evidence" value="ECO:0007669"/>
    <property type="project" value="InterPro"/>
</dbReference>
<reference evidence="6 7" key="1">
    <citation type="submission" date="2019-09" db="EMBL/GenBank/DDBJ databases">
        <title>Draft genome sequences of 48 bacterial type strains from the CCUG.</title>
        <authorList>
            <person name="Tunovic T."/>
            <person name="Pineiro-Iglesias B."/>
            <person name="Unosson C."/>
            <person name="Inganas E."/>
            <person name="Ohlen M."/>
            <person name="Cardew S."/>
            <person name="Jensie-Markopoulos S."/>
            <person name="Salva-Serra F."/>
            <person name="Jaen-Luchoro D."/>
            <person name="Karlsson R."/>
            <person name="Svensson-Stadler L."/>
            <person name="Chun J."/>
            <person name="Moore E."/>
        </authorList>
    </citation>
    <scope>NUCLEOTIDE SEQUENCE [LARGE SCALE GENOMIC DNA]</scope>
    <source>
        <strain evidence="6 7">CCUG 65687</strain>
    </source>
</reference>
<name>A0A6L3NHS4_9BURK</name>
<dbReference type="SUPFAM" id="SSF53720">
    <property type="entry name" value="ALDH-like"/>
    <property type="match status" value="1"/>
</dbReference>
<dbReference type="InterPro" id="IPR036388">
    <property type="entry name" value="WH-like_DNA-bd_sf"/>
</dbReference>
<feature type="active site" evidence="3">
    <location>
        <position position="498"/>
    </location>
</feature>
<evidence type="ECO:0000256" key="4">
    <source>
        <dbReference type="RuleBase" id="RU003345"/>
    </source>
</evidence>
<dbReference type="InterPro" id="IPR016163">
    <property type="entry name" value="Ald_DH_C"/>
</dbReference>
<evidence type="ECO:0000313" key="7">
    <source>
        <dbReference type="Proteomes" id="UP000473571"/>
    </source>
</evidence>
<dbReference type="InterPro" id="IPR016032">
    <property type="entry name" value="Sig_transdc_resp-reg_C-effctor"/>
</dbReference>
<dbReference type="GO" id="GO:0006355">
    <property type="term" value="P:regulation of DNA-templated transcription"/>
    <property type="evidence" value="ECO:0007669"/>
    <property type="project" value="InterPro"/>
</dbReference>
<dbReference type="FunFam" id="3.40.309.10:FF:000012">
    <property type="entry name" value="Betaine aldehyde dehydrogenase"/>
    <property type="match status" value="1"/>
</dbReference>
<dbReference type="PROSITE" id="PS00070">
    <property type="entry name" value="ALDEHYDE_DEHYDR_CYS"/>
    <property type="match status" value="1"/>
</dbReference>
<dbReference type="InterPro" id="IPR016161">
    <property type="entry name" value="Ald_DH/histidinol_DH"/>
</dbReference>
<dbReference type="Pfam" id="PF00196">
    <property type="entry name" value="GerE"/>
    <property type="match status" value="1"/>
</dbReference>
<dbReference type="PROSITE" id="PS00687">
    <property type="entry name" value="ALDEHYDE_DEHYDR_GLU"/>
    <property type="match status" value="1"/>
</dbReference>
<protein>
    <submittedName>
        <fullName evidence="6">Aldehyde dehydrogenase family protein</fullName>
    </submittedName>
</protein>
<sequence>MLLNVNPFHRDTDRFDVSFKALGELIETVGTPHFVPRLTQLLNDVVPLDVAHVERSRVDGTMPTGYRCEWIGSSGIGTATAGISDVMTLYYERFLDSDPLFAGLRGKTGTMLVVRDIAAIPPGEFRQRLFDDVHIGHECVLARGTRYAQHSIALERGRDRPPFTLAEMNRFRSISDVLFPLLELHASTTAARRVAHPTPEVHPLAQFDARIAADGVKLSKREYETCKHLISGKTVPETAEILGVRVASAESYVKRAFAKLGVRTKRELVAWGSAAPAFHVAPAHDVERAVASAKHAFDTRVWSGLRPADRERILLKLAELIEADAETLAQLETLNQGKSIHVSRAIEVGASVEYARYMAGWATKITGQTLDVSIPFPPGARYTAYTRKEPVGVVAAIVPWNFPLMIAVWKLVPALAAGCTIVLKPSPETPLTALRLAELARDAGVPPGVFNVVTGGRACGAALSSHPSIAKISFTGSTATGKLVGAAAVQNMTRFSLELGGKNPIVMLDDVDVAQALDGVAAGAFFNQGQVCAAASRIYVHRSKFAQLADGLAGVAQSMKLGAGLDTTAQINPLVSAHHRDKVVQHIEGARRAGLTFLAGGTPADDLPGYYVKPAVIADPHPDSAIVRDEVFGPVIVVVPFDDAADAVRLANASPYGLAASIWSNDLKRVMNLVPQIEAGTVWVNCHIPLDPSMPFGGYKQSGIGREFGQYAIEGFTETKSVCIAH</sequence>
<evidence type="ECO:0000256" key="1">
    <source>
        <dbReference type="ARBA" id="ARBA00009986"/>
    </source>
</evidence>
<dbReference type="SMART" id="SM00421">
    <property type="entry name" value="HTH_LUXR"/>
    <property type="match status" value="1"/>
</dbReference>
<evidence type="ECO:0000256" key="2">
    <source>
        <dbReference type="ARBA" id="ARBA00023002"/>
    </source>
</evidence>
<gene>
    <name evidence="6" type="ORF">F7R13_11260</name>
</gene>
<dbReference type="FunFam" id="3.40.605.10:FF:000026">
    <property type="entry name" value="Aldehyde dehydrogenase, putative"/>
    <property type="match status" value="1"/>
</dbReference>
<comment type="caution">
    <text evidence="6">The sequence shown here is derived from an EMBL/GenBank/DDBJ whole genome shotgun (WGS) entry which is preliminary data.</text>
</comment>
<dbReference type="Proteomes" id="UP000473571">
    <property type="component" value="Unassembled WGS sequence"/>
</dbReference>
<dbReference type="Gene3D" id="1.10.10.10">
    <property type="entry name" value="Winged helix-like DNA-binding domain superfamily/Winged helix DNA-binding domain"/>
    <property type="match status" value="1"/>
</dbReference>
<dbReference type="PANTHER" id="PTHR11699">
    <property type="entry name" value="ALDEHYDE DEHYDROGENASE-RELATED"/>
    <property type="match status" value="1"/>
</dbReference>
<feature type="domain" description="HTH luxR-type" evidence="5">
    <location>
        <begin position="215"/>
        <end position="272"/>
    </location>
</feature>
<dbReference type="InterPro" id="IPR015590">
    <property type="entry name" value="Aldehyde_DH_dom"/>
</dbReference>